<dbReference type="EC" id="6.1.1.20" evidence="1"/>
<dbReference type="Proteomes" id="UP000033636">
    <property type="component" value="Unassembled WGS sequence"/>
</dbReference>
<dbReference type="EMBL" id="JZWT02000011">
    <property type="protein sequence ID" value="MFB6490633.1"/>
    <property type="molecule type" value="Genomic_DNA"/>
</dbReference>
<accession>A0ACC6V1B1</accession>
<sequence>MALVAPIEFEILKAAAVRRSLREVAAQLGARPEDLMRYVESLKARGLLGVEKTAETAYELTEEGLKYAETSLPELEALRAAKCGDVCEVEVPEGAEREVVLANLARYGLRPKGGRIVVSKAELEAAIKEAERRQEALRALREGRSAPEELLEELVRRRLVKRAARAEIYIWATADLSQLRVAELKTALTEEDLRTGSWRRYSLKPFDASIEVPEAPAPVPHFFQEFLDYVREVMVGLGFEEVRGPIVELEFWNFDALFQAQDHPAREVHDTFFVKWGGEVARPPEELMERVGEAHRRGWGYVWDQRKALGLVLRSQTTATTIRALAERGEGAYKVFTIGRVFRPEHIDPKHNVEFHQLDGIVVGPGLTFKHLLGQLEQIARALGMEEVMFKPAYFPFTSPSVEVYARHPALGWVEFGGAGLFRPEVTEPLGVRDSRVLAWGWGLDRVAMILLGIDDIRELFADDLDRLKAYYERWEKFRRGVGSRGGRYTL</sequence>
<evidence type="ECO:0000313" key="1">
    <source>
        <dbReference type="EMBL" id="MFB6490633.1"/>
    </source>
</evidence>
<comment type="caution">
    <text evidence="1">The sequence shown here is derived from an EMBL/GenBank/DDBJ whole genome shotgun (WGS) entry which is preliminary data.</text>
</comment>
<protein>
    <submittedName>
        <fullName evidence="1">Phenylalanine--tRNA ligase subunit alpha</fullName>
        <ecNumber evidence="1">6.1.1.20</ecNumber>
    </submittedName>
</protein>
<reference evidence="1" key="1">
    <citation type="submission" date="2024-07" db="EMBL/GenBank/DDBJ databases">
        <title>Metagenome and Metagenome-Assembled Genomes of Archaea from a hot spring from the geothermal field of Los Azufres, Mexico.</title>
        <authorList>
            <person name="Marin-Paredes R."/>
            <person name="Martinez-Romero E."/>
            <person name="Servin-Garciduenas L.E."/>
        </authorList>
    </citation>
    <scope>NUCLEOTIDE SEQUENCE</scope>
</reference>
<name>A0ACC6V1B1_9CREN</name>
<keyword evidence="1" id="KW-0436">Ligase</keyword>
<evidence type="ECO:0000313" key="2">
    <source>
        <dbReference type="Proteomes" id="UP000033636"/>
    </source>
</evidence>
<gene>
    <name evidence="1" type="ORF">TU35_005205</name>
</gene>
<organism evidence="1 2">
    <name type="scientific">Thermoproteus sp. AZ2</name>
    <dbReference type="NCBI Taxonomy" id="1609232"/>
    <lineage>
        <taxon>Archaea</taxon>
        <taxon>Thermoproteota</taxon>
        <taxon>Thermoprotei</taxon>
        <taxon>Thermoproteales</taxon>
        <taxon>Thermoproteaceae</taxon>
        <taxon>Thermoproteus</taxon>
    </lineage>
</organism>
<proteinExistence type="predicted"/>